<evidence type="ECO:0000313" key="9">
    <source>
        <dbReference type="EMBL" id="NEN80051.1"/>
    </source>
</evidence>
<keyword evidence="3" id="KW-1003">Cell membrane</keyword>
<feature type="transmembrane region" description="Helical" evidence="7">
    <location>
        <begin position="228"/>
        <end position="249"/>
    </location>
</feature>
<dbReference type="InterPro" id="IPR010290">
    <property type="entry name" value="TM_effector"/>
</dbReference>
<feature type="transmembrane region" description="Helical" evidence="7">
    <location>
        <begin position="50"/>
        <end position="74"/>
    </location>
</feature>
<dbReference type="InterPro" id="IPR020846">
    <property type="entry name" value="MFS_dom"/>
</dbReference>
<dbReference type="PANTHER" id="PTHR23513:SF6">
    <property type="entry name" value="MAJOR FACILITATOR SUPERFAMILY ASSOCIATED DOMAIN-CONTAINING PROTEIN"/>
    <property type="match status" value="1"/>
</dbReference>
<dbReference type="InterPro" id="IPR036259">
    <property type="entry name" value="MFS_trans_sf"/>
</dbReference>
<keyword evidence="10" id="KW-1185">Reference proteome</keyword>
<evidence type="ECO:0000256" key="5">
    <source>
        <dbReference type="ARBA" id="ARBA00022989"/>
    </source>
</evidence>
<dbReference type="EMBL" id="JAAGXA010000014">
    <property type="protein sequence ID" value="NEN80051.1"/>
    <property type="molecule type" value="Genomic_DNA"/>
</dbReference>
<name>A0A6P0HN40_9ACTN</name>
<organism evidence="9 10">
    <name type="scientific">Nocardioides zeae</name>
    <dbReference type="NCBI Taxonomy" id="1457234"/>
    <lineage>
        <taxon>Bacteria</taxon>
        <taxon>Bacillati</taxon>
        <taxon>Actinomycetota</taxon>
        <taxon>Actinomycetes</taxon>
        <taxon>Propionibacteriales</taxon>
        <taxon>Nocardioidaceae</taxon>
        <taxon>Nocardioides</taxon>
    </lineage>
</organism>
<feature type="transmembrane region" description="Helical" evidence="7">
    <location>
        <begin position="159"/>
        <end position="192"/>
    </location>
</feature>
<evidence type="ECO:0000256" key="7">
    <source>
        <dbReference type="SAM" id="Phobius"/>
    </source>
</evidence>
<evidence type="ECO:0000256" key="3">
    <source>
        <dbReference type="ARBA" id="ARBA00022475"/>
    </source>
</evidence>
<feature type="transmembrane region" description="Helical" evidence="7">
    <location>
        <begin position="302"/>
        <end position="331"/>
    </location>
</feature>
<dbReference type="GO" id="GO:0005886">
    <property type="term" value="C:plasma membrane"/>
    <property type="evidence" value="ECO:0007669"/>
    <property type="project" value="UniProtKB-SubCell"/>
</dbReference>
<keyword evidence="5 7" id="KW-1133">Transmembrane helix</keyword>
<dbReference type="RefSeq" id="WP_163773652.1">
    <property type="nucleotide sequence ID" value="NZ_JAAGXA010000014.1"/>
</dbReference>
<reference evidence="9 10" key="1">
    <citation type="journal article" date="2014" name="Int. J. Syst. Evol. Microbiol.">
        <title>Nocardioides zeae sp. nov., isolated from the stem of Zea mays.</title>
        <authorList>
            <person name="Glaeser S.P."/>
            <person name="McInroy J.A."/>
            <person name="Busse H.J."/>
            <person name="Kampfer P."/>
        </authorList>
    </citation>
    <scope>NUCLEOTIDE SEQUENCE [LARGE SCALE GENOMIC DNA]</scope>
    <source>
        <strain evidence="9 10">JCM 30728</strain>
    </source>
</reference>
<protein>
    <submittedName>
        <fullName evidence="9">MFS transporter</fullName>
    </submittedName>
</protein>
<feature type="transmembrane region" description="Helical" evidence="7">
    <location>
        <begin position="261"/>
        <end position="282"/>
    </location>
</feature>
<keyword evidence="4 7" id="KW-0812">Transmembrane</keyword>
<keyword evidence="2" id="KW-0813">Transport</keyword>
<feature type="domain" description="Major facilitator superfamily (MFS) profile" evidence="8">
    <location>
        <begin position="224"/>
        <end position="407"/>
    </location>
</feature>
<comment type="caution">
    <text evidence="9">The sequence shown here is derived from an EMBL/GenBank/DDBJ whole genome shotgun (WGS) entry which is preliminary data.</text>
</comment>
<gene>
    <name evidence="9" type="ORF">G3T38_17440</name>
</gene>
<keyword evidence="6 7" id="KW-0472">Membrane</keyword>
<dbReference type="SUPFAM" id="SSF103473">
    <property type="entry name" value="MFS general substrate transporter"/>
    <property type="match status" value="1"/>
</dbReference>
<proteinExistence type="predicted"/>
<dbReference type="CDD" id="cd06173">
    <property type="entry name" value="MFS_MefA_like"/>
    <property type="match status" value="1"/>
</dbReference>
<dbReference type="PANTHER" id="PTHR23513">
    <property type="entry name" value="INTEGRAL MEMBRANE EFFLUX PROTEIN-RELATED"/>
    <property type="match status" value="1"/>
</dbReference>
<feature type="transmembrane region" description="Helical" evidence="7">
    <location>
        <begin position="379"/>
        <end position="396"/>
    </location>
</feature>
<evidence type="ECO:0000256" key="6">
    <source>
        <dbReference type="ARBA" id="ARBA00023136"/>
    </source>
</evidence>
<feature type="transmembrane region" description="Helical" evidence="7">
    <location>
        <begin position="81"/>
        <end position="102"/>
    </location>
</feature>
<evidence type="ECO:0000256" key="4">
    <source>
        <dbReference type="ARBA" id="ARBA00022692"/>
    </source>
</evidence>
<feature type="transmembrane region" description="Helical" evidence="7">
    <location>
        <begin position="352"/>
        <end position="373"/>
    </location>
</feature>
<dbReference type="PROSITE" id="PS50850">
    <property type="entry name" value="MFS"/>
    <property type="match status" value="1"/>
</dbReference>
<dbReference type="AlphaFoldDB" id="A0A6P0HN40"/>
<dbReference type="Proteomes" id="UP000468687">
    <property type="component" value="Unassembled WGS sequence"/>
</dbReference>
<comment type="subcellular location">
    <subcellularLocation>
        <location evidence="1">Cell membrane</location>
        <topology evidence="1">Multi-pass membrane protein</topology>
    </subcellularLocation>
</comment>
<evidence type="ECO:0000313" key="10">
    <source>
        <dbReference type="Proteomes" id="UP000468687"/>
    </source>
</evidence>
<dbReference type="GO" id="GO:0022857">
    <property type="term" value="F:transmembrane transporter activity"/>
    <property type="evidence" value="ECO:0007669"/>
    <property type="project" value="InterPro"/>
</dbReference>
<dbReference type="Gene3D" id="1.20.1250.20">
    <property type="entry name" value="MFS general substrate transporter like domains"/>
    <property type="match status" value="1"/>
</dbReference>
<feature type="transmembrane region" description="Helical" evidence="7">
    <location>
        <begin position="108"/>
        <end position="138"/>
    </location>
</feature>
<evidence type="ECO:0000259" key="8">
    <source>
        <dbReference type="PROSITE" id="PS50850"/>
    </source>
</evidence>
<evidence type="ECO:0000256" key="1">
    <source>
        <dbReference type="ARBA" id="ARBA00004651"/>
    </source>
</evidence>
<dbReference type="Pfam" id="PF05977">
    <property type="entry name" value="MFS_3"/>
    <property type="match status" value="1"/>
</dbReference>
<evidence type="ECO:0000256" key="2">
    <source>
        <dbReference type="ARBA" id="ARBA00022448"/>
    </source>
</evidence>
<sequence>MHRLWNLLAPARLGPGFRRLVLTFWTANLADGVMIAAGPLLLASLTSDPFLIALGAAAPRAAWVVLGLYAGVVADRVDRRLLMLVTNVVRVVVVTVLVVALATDRVGVTWVLVSLLLLGAAECFSDTAGATLMPMLVAKRDLGIANARVMVGAMTINQLAGPPIGAALFAAGAVWPVAAQAVLLAFVVLQLARLELPALVREPGRRSVGRDVAEGVRWLAGNPPVRTLALAILCFNVTFGATWAVLVVYASDRLGLGELGFGLLTACAAVGGVVGALSYGALERRFALGSMMRVGLLVETATHGVLALTTWPVVAMAVLVAFGVQASVWGTTSTTVRQRAVPAAMQGRVTSVYLLGMQAGLVAGAVLGGALAQVGGVRATLWFGCAGSALILALIWRQLPRIAHAGE</sequence>
<accession>A0A6P0HN40</accession>
<feature type="transmembrane region" description="Helical" evidence="7">
    <location>
        <begin position="20"/>
        <end position="44"/>
    </location>
</feature>